<dbReference type="OrthoDB" id="9813231at2"/>
<dbReference type="AlphaFoldDB" id="A0A3G2LAP3"/>
<protein>
    <submittedName>
        <fullName evidence="2">DUF1801 domain-containing protein</fullName>
    </submittedName>
</protein>
<dbReference type="InterPro" id="IPR014922">
    <property type="entry name" value="YdhG-like"/>
</dbReference>
<proteinExistence type="predicted"/>
<dbReference type="SUPFAM" id="SSF159888">
    <property type="entry name" value="YdhG-like"/>
    <property type="match status" value="1"/>
</dbReference>
<accession>A0A3G2LAP3</accession>
<dbReference type="KEGG" id="emar:D1013_18725"/>
<evidence type="ECO:0000313" key="2">
    <source>
        <dbReference type="EMBL" id="AYN69273.1"/>
    </source>
</evidence>
<evidence type="ECO:0000259" key="1">
    <source>
        <dbReference type="Pfam" id="PF08818"/>
    </source>
</evidence>
<dbReference type="Proteomes" id="UP000276309">
    <property type="component" value="Chromosome"/>
</dbReference>
<gene>
    <name evidence="2" type="ORF">D1013_18725</name>
</gene>
<dbReference type="EMBL" id="CP032050">
    <property type="protein sequence ID" value="AYN69273.1"/>
    <property type="molecule type" value="Genomic_DNA"/>
</dbReference>
<sequence>MQYKADSPEDYIAQLPEERRPVISKIRKTILDNIPDGFEEQISYGMLGFVVPHSKYPSGYHCDPKLPLPFINLASQKNFIALYHSGIYADPKIHDWFVTEYPKHCKRKLDMGKSCIRFKSMNDIPYELIGELCSKMTVDEWIELYEKNIKRK</sequence>
<name>A0A3G2LAP3_9FLAO</name>
<dbReference type="RefSeq" id="WP_121850279.1">
    <property type="nucleotide sequence ID" value="NZ_CP032050.1"/>
</dbReference>
<dbReference type="Pfam" id="PF08818">
    <property type="entry name" value="DUF1801"/>
    <property type="match status" value="1"/>
</dbReference>
<organism evidence="2 3">
    <name type="scientific">Euzebyella marina</name>
    <dbReference type="NCBI Taxonomy" id="1761453"/>
    <lineage>
        <taxon>Bacteria</taxon>
        <taxon>Pseudomonadati</taxon>
        <taxon>Bacteroidota</taxon>
        <taxon>Flavobacteriia</taxon>
        <taxon>Flavobacteriales</taxon>
        <taxon>Flavobacteriaceae</taxon>
        <taxon>Euzebyella</taxon>
    </lineage>
</organism>
<dbReference type="Gene3D" id="3.90.1150.200">
    <property type="match status" value="1"/>
</dbReference>
<evidence type="ECO:0000313" key="3">
    <source>
        <dbReference type="Proteomes" id="UP000276309"/>
    </source>
</evidence>
<keyword evidence="3" id="KW-1185">Reference proteome</keyword>
<feature type="domain" description="YdhG-like" evidence="1">
    <location>
        <begin position="19"/>
        <end position="135"/>
    </location>
</feature>
<reference evidence="2 3" key="1">
    <citation type="submission" date="2018-08" db="EMBL/GenBank/DDBJ databases">
        <title>The reduced genetic potential of extracellular carbohydrate catabolism in Euzebyella marina RN62, a Flavobacteriia bacterium isolated from the hadal water.</title>
        <authorList>
            <person name="Xue C."/>
        </authorList>
    </citation>
    <scope>NUCLEOTIDE SEQUENCE [LARGE SCALE GENOMIC DNA]</scope>
    <source>
        <strain evidence="2 3">RN62</strain>
    </source>
</reference>